<evidence type="ECO:0000313" key="3">
    <source>
        <dbReference type="Proteomes" id="UP000632849"/>
    </source>
</evidence>
<name>A0A919BW31_STRFL</name>
<dbReference type="AlphaFoldDB" id="A0A919BW31"/>
<reference evidence="2" key="2">
    <citation type="submission" date="2020-09" db="EMBL/GenBank/DDBJ databases">
        <authorList>
            <person name="Sun Q."/>
            <person name="Ohkuma M."/>
        </authorList>
    </citation>
    <scope>NUCLEOTIDE SEQUENCE</scope>
    <source>
        <strain evidence="2">JCM 4122</strain>
    </source>
</reference>
<keyword evidence="3" id="KW-1185">Reference proteome</keyword>
<feature type="region of interest" description="Disordered" evidence="1">
    <location>
        <begin position="1"/>
        <end position="31"/>
    </location>
</feature>
<gene>
    <name evidence="2" type="ORF">GCM10017667_64460</name>
</gene>
<evidence type="ECO:0008006" key="4">
    <source>
        <dbReference type="Google" id="ProtNLM"/>
    </source>
</evidence>
<reference evidence="2" key="1">
    <citation type="journal article" date="2014" name="Int. J. Syst. Evol. Microbiol.">
        <title>Complete genome sequence of Corynebacterium casei LMG S-19264T (=DSM 44701T), isolated from a smear-ripened cheese.</title>
        <authorList>
            <consortium name="US DOE Joint Genome Institute (JGI-PGF)"/>
            <person name="Walter F."/>
            <person name="Albersmeier A."/>
            <person name="Kalinowski J."/>
            <person name="Ruckert C."/>
        </authorList>
    </citation>
    <scope>NUCLEOTIDE SEQUENCE</scope>
    <source>
        <strain evidence="2">JCM 4122</strain>
    </source>
</reference>
<dbReference type="InterPro" id="IPR016024">
    <property type="entry name" value="ARM-type_fold"/>
</dbReference>
<proteinExistence type="predicted"/>
<dbReference type="EMBL" id="BNBE01000003">
    <property type="protein sequence ID" value="GHG20409.1"/>
    <property type="molecule type" value="Genomic_DNA"/>
</dbReference>
<dbReference type="SUPFAM" id="SSF48371">
    <property type="entry name" value="ARM repeat"/>
    <property type="match status" value="1"/>
</dbReference>
<comment type="caution">
    <text evidence="2">The sequence shown here is derived from an EMBL/GenBank/DDBJ whole genome shotgun (WGS) entry which is preliminary data.</text>
</comment>
<accession>A0A919BW31</accession>
<sequence>MRPPGGPGRRAENRGRVRIPAPNLPSMTHEAESRKAAVRRLERGAPLHRSLDVTRPKAWIRLDGDVRHAVRHGALAPSHGWLTGVHGPGWRGLWDRAADRVRETPDEARLALALCDPDGRIRQAALAHAAGRPEVLPLVAVRAADWAQPVRARALAVLREQLPAASHESLAVTAPVILRLGRRLRGGAAAELLDGLLRHGDVARVNTLLLGCPDGPTRRAALSAVLDRGLYSGLGLALVAAGDHDPVVQERAASAAVAADEPDATVPVLLGSRSGRVRAAGVTALRGAGRHAEAEPYLYDRSGRTRACARWVLRQGGRDPVAAYRAACTGPDVPDRAPLGLGECGTRSVDAPLLRELTAHGGGRVRAAAVAGLRLLDAVEPARMRALLDDPEPAVVREAKRALYG</sequence>
<protein>
    <recommendedName>
        <fullName evidence="4">HEAT repeat domain-containing protein</fullName>
    </recommendedName>
</protein>
<organism evidence="2 3">
    <name type="scientific">Streptomyces filamentosus</name>
    <name type="common">Streptomyces roseosporus</name>
    <dbReference type="NCBI Taxonomy" id="67294"/>
    <lineage>
        <taxon>Bacteria</taxon>
        <taxon>Bacillati</taxon>
        <taxon>Actinomycetota</taxon>
        <taxon>Actinomycetes</taxon>
        <taxon>Kitasatosporales</taxon>
        <taxon>Streptomycetaceae</taxon>
        <taxon>Streptomyces</taxon>
    </lineage>
</organism>
<dbReference type="Proteomes" id="UP000632849">
    <property type="component" value="Unassembled WGS sequence"/>
</dbReference>
<evidence type="ECO:0000256" key="1">
    <source>
        <dbReference type="SAM" id="MobiDB-lite"/>
    </source>
</evidence>
<evidence type="ECO:0000313" key="2">
    <source>
        <dbReference type="EMBL" id="GHG20409.1"/>
    </source>
</evidence>